<feature type="chain" id="PRO_5018041351" description="Alpha/beta hydrolase" evidence="1">
    <location>
        <begin position="21"/>
        <end position="72"/>
    </location>
</feature>
<organism evidence="2 3">
    <name type="scientific">Streptomyces shenzhenensis</name>
    <dbReference type="NCBI Taxonomy" id="943815"/>
    <lineage>
        <taxon>Bacteria</taxon>
        <taxon>Bacillati</taxon>
        <taxon>Actinomycetota</taxon>
        <taxon>Actinomycetes</taxon>
        <taxon>Kitasatosporales</taxon>
        <taxon>Streptomycetaceae</taxon>
        <taxon>Streptomyces</taxon>
    </lineage>
</organism>
<keyword evidence="1" id="KW-0732">Signal</keyword>
<feature type="signal peptide" evidence="1">
    <location>
        <begin position="1"/>
        <end position="20"/>
    </location>
</feature>
<evidence type="ECO:0008006" key="4">
    <source>
        <dbReference type="Google" id="ProtNLM"/>
    </source>
</evidence>
<gene>
    <name evidence="2" type="ORF">CTZ28_19780</name>
</gene>
<keyword evidence="3" id="KW-1185">Reference proteome</keyword>
<name>A0A3M0I7W4_9ACTN</name>
<evidence type="ECO:0000256" key="1">
    <source>
        <dbReference type="SAM" id="SignalP"/>
    </source>
</evidence>
<proteinExistence type="predicted"/>
<accession>A0A3M0I7W4</accession>
<reference evidence="2 3" key="1">
    <citation type="submission" date="2017-11" db="EMBL/GenBank/DDBJ databases">
        <title>Draft genome of actinobacteria isolated from guarana (Paullinia cupana (Mart.) Ducke.</title>
        <authorList>
            <person name="Siqueira K.A."/>
            <person name="Liotti R.G."/>
            <person name="Mendes T.A.O."/>
            <person name="Soares M.A."/>
        </authorList>
    </citation>
    <scope>NUCLEOTIDE SEQUENCE [LARGE SCALE GENOMIC DNA]</scope>
    <source>
        <strain evidence="2 3">193</strain>
    </source>
</reference>
<evidence type="ECO:0000313" key="3">
    <source>
        <dbReference type="Proteomes" id="UP000270471"/>
    </source>
</evidence>
<sequence length="72" mass="6861">MVVGAAALAAAGWLSPVAEAVSTGQATTSKPTVVLVHGAFADAPGWNSVAEFPDPGAVTGLVGKAAASTAGR</sequence>
<dbReference type="EMBL" id="PENI01000012">
    <property type="protein sequence ID" value="RMB84160.1"/>
    <property type="molecule type" value="Genomic_DNA"/>
</dbReference>
<protein>
    <recommendedName>
        <fullName evidence="4">Alpha/beta hydrolase</fullName>
    </recommendedName>
</protein>
<comment type="caution">
    <text evidence="2">The sequence shown here is derived from an EMBL/GenBank/DDBJ whole genome shotgun (WGS) entry which is preliminary data.</text>
</comment>
<evidence type="ECO:0000313" key="2">
    <source>
        <dbReference type="EMBL" id="RMB84160.1"/>
    </source>
</evidence>
<dbReference type="Proteomes" id="UP000270471">
    <property type="component" value="Unassembled WGS sequence"/>
</dbReference>
<dbReference type="AlphaFoldDB" id="A0A3M0I7W4"/>